<accession>A0A6I4STD8</accession>
<keyword evidence="4" id="KW-1185">Reference proteome</keyword>
<reference evidence="3 4" key="1">
    <citation type="submission" date="2019-12" db="EMBL/GenBank/DDBJ databases">
        <title>Genomic-based taxomic classification of the family Erythrobacteraceae.</title>
        <authorList>
            <person name="Xu L."/>
        </authorList>
    </citation>
    <scope>NUCLEOTIDE SEQUENCE [LARGE SCALE GENOMIC DNA]</scope>
    <source>
        <strain evidence="3 4">MCCC 1K01500</strain>
    </source>
</reference>
<dbReference type="OrthoDB" id="9779263at2"/>
<dbReference type="PANTHER" id="PTHR43777">
    <property type="entry name" value="MOLYBDENUM COFACTOR CYTIDYLYLTRANSFERASE"/>
    <property type="match status" value="1"/>
</dbReference>
<dbReference type="InterPro" id="IPR029044">
    <property type="entry name" value="Nucleotide-diphossugar_trans"/>
</dbReference>
<evidence type="ECO:0000313" key="3">
    <source>
        <dbReference type="EMBL" id="MXO58277.1"/>
    </source>
</evidence>
<dbReference type="Pfam" id="PF12804">
    <property type="entry name" value="NTP_transf_3"/>
    <property type="match status" value="1"/>
</dbReference>
<dbReference type="CDD" id="cd04182">
    <property type="entry name" value="GT_2_like_f"/>
    <property type="match status" value="1"/>
</dbReference>
<protein>
    <submittedName>
        <fullName evidence="3">NTP transferase domain-containing protein</fullName>
    </submittedName>
</protein>
<keyword evidence="1" id="KW-0460">Magnesium</keyword>
<evidence type="ECO:0000259" key="2">
    <source>
        <dbReference type="Pfam" id="PF12804"/>
    </source>
</evidence>
<dbReference type="SUPFAM" id="SSF53448">
    <property type="entry name" value="Nucleotide-diphospho-sugar transferases"/>
    <property type="match status" value="1"/>
</dbReference>
<dbReference type="InterPro" id="IPR025877">
    <property type="entry name" value="MobA-like_NTP_Trfase"/>
</dbReference>
<dbReference type="PANTHER" id="PTHR43777:SF1">
    <property type="entry name" value="MOLYBDENUM COFACTOR CYTIDYLYLTRANSFERASE"/>
    <property type="match status" value="1"/>
</dbReference>
<dbReference type="Proteomes" id="UP000433652">
    <property type="component" value="Unassembled WGS sequence"/>
</dbReference>
<sequence length="189" mass="19709">MSGRLAIAVLAAGSARRFGGGKLDAECEGKPLGAWALESARGLNAQLAVVVGPEMPAFARDEALVVALNADDGIGVSAAAAAQWAIELEADALLIMLADMPLISLSTLNRLCEGPLPSAVSWSGDKPGAPACFPREMFAELAQLKGDTGAASQMRGRNDVRFVDVPEDELRDVDRPEDLADVAAILRGR</sequence>
<comment type="caution">
    <text evidence="3">The sequence shown here is derived from an EMBL/GenBank/DDBJ whole genome shotgun (WGS) entry which is preliminary data.</text>
</comment>
<name>A0A6I4STD8_9SPHN</name>
<evidence type="ECO:0000256" key="1">
    <source>
        <dbReference type="ARBA" id="ARBA00022842"/>
    </source>
</evidence>
<gene>
    <name evidence="3" type="ORF">GRI89_01795</name>
</gene>
<dbReference type="Gene3D" id="3.90.550.10">
    <property type="entry name" value="Spore Coat Polysaccharide Biosynthesis Protein SpsA, Chain A"/>
    <property type="match status" value="1"/>
</dbReference>
<evidence type="ECO:0000313" key="4">
    <source>
        <dbReference type="Proteomes" id="UP000433652"/>
    </source>
</evidence>
<keyword evidence="3" id="KW-0808">Transferase</keyword>
<dbReference type="GO" id="GO:0016779">
    <property type="term" value="F:nucleotidyltransferase activity"/>
    <property type="evidence" value="ECO:0007669"/>
    <property type="project" value="UniProtKB-ARBA"/>
</dbReference>
<dbReference type="AlphaFoldDB" id="A0A6I4STD8"/>
<organism evidence="3 4">
    <name type="scientific">Croceibacterium salegens</name>
    <dbReference type="NCBI Taxonomy" id="1737568"/>
    <lineage>
        <taxon>Bacteria</taxon>
        <taxon>Pseudomonadati</taxon>
        <taxon>Pseudomonadota</taxon>
        <taxon>Alphaproteobacteria</taxon>
        <taxon>Sphingomonadales</taxon>
        <taxon>Erythrobacteraceae</taxon>
        <taxon>Croceibacterium</taxon>
    </lineage>
</organism>
<proteinExistence type="predicted"/>
<feature type="domain" description="MobA-like NTP transferase" evidence="2">
    <location>
        <begin position="8"/>
        <end position="155"/>
    </location>
</feature>
<dbReference type="EMBL" id="WTYM01000023">
    <property type="protein sequence ID" value="MXO58277.1"/>
    <property type="molecule type" value="Genomic_DNA"/>
</dbReference>
<dbReference type="RefSeq" id="WP_159791609.1">
    <property type="nucleotide sequence ID" value="NZ_WTYM01000023.1"/>
</dbReference>